<dbReference type="SUPFAM" id="SSF69318">
    <property type="entry name" value="Integrin alpha N-terminal domain"/>
    <property type="match status" value="1"/>
</dbReference>
<proteinExistence type="predicted"/>
<dbReference type="PANTHER" id="PTHR16026">
    <property type="entry name" value="CARTILAGE ACIDIC PROTEIN 1"/>
    <property type="match status" value="1"/>
</dbReference>
<dbReference type="Gene3D" id="2.130.10.130">
    <property type="entry name" value="Integrin alpha, N-terminal"/>
    <property type="match status" value="1"/>
</dbReference>
<dbReference type="InterPro" id="IPR027039">
    <property type="entry name" value="Crtac1"/>
</dbReference>
<evidence type="ECO:0000256" key="1">
    <source>
        <dbReference type="SAM" id="Phobius"/>
    </source>
</evidence>
<accession>A0ABP4Y4V8</accession>
<comment type="caution">
    <text evidence="3">The sequence shown here is derived from an EMBL/GenBank/DDBJ whole genome shotgun (WGS) entry which is preliminary data.</text>
</comment>
<dbReference type="Pfam" id="PF07593">
    <property type="entry name" value="UnbV_ASPIC"/>
    <property type="match status" value="1"/>
</dbReference>
<keyword evidence="1" id="KW-0472">Membrane</keyword>
<dbReference type="PANTHER" id="PTHR16026:SF0">
    <property type="entry name" value="CARTILAGE ACIDIC PROTEIN 1"/>
    <property type="match status" value="1"/>
</dbReference>
<dbReference type="Proteomes" id="UP001500218">
    <property type="component" value="Unassembled WGS sequence"/>
</dbReference>
<dbReference type="InterPro" id="IPR011519">
    <property type="entry name" value="UnbV_ASPIC"/>
</dbReference>
<dbReference type="InterPro" id="IPR028994">
    <property type="entry name" value="Integrin_alpha_N"/>
</dbReference>
<evidence type="ECO:0000259" key="2">
    <source>
        <dbReference type="Pfam" id="PF07593"/>
    </source>
</evidence>
<evidence type="ECO:0000313" key="4">
    <source>
        <dbReference type="Proteomes" id="UP001500218"/>
    </source>
</evidence>
<gene>
    <name evidence="3" type="ORF">GCM10009682_20200</name>
</gene>
<protein>
    <submittedName>
        <fullName evidence="3">CRTAC1 family protein</fullName>
    </submittedName>
</protein>
<organism evidence="3 4">
    <name type="scientific">Luedemannella flava</name>
    <dbReference type="NCBI Taxonomy" id="349316"/>
    <lineage>
        <taxon>Bacteria</taxon>
        <taxon>Bacillati</taxon>
        <taxon>Actinomycetota</taxon>
        <taxon>Actinomycetes</taxon>
        <taxon>Micromonosporales</taxon>
        <taxon>Micromonosporaceae</taxon>
        <taxon>Luedemannella</taxon>
    </lineage>
</organism>
<reference evidence="4" key="1">
    <citation type="journal article" date="2019" name="Int. J. Syst. Evol. Microbiol.">
        <title>The Global Catalogue of Microorganisms (GCM) 10K type strain sequencing project: providing services to taxonomists for standard genome sequencing and annotation.</title>
        <authorList>
            <consortium name="The Broad Institute Genomics Platform"/>
            <consortium name="The Broad Institute Genome Sequencing Center for Infectious Disease"/>
            <person name="Wu L."/>
            <person name="Ma J."/>
        </authorList>
    </citation>
    <scope>NUCLEOTIDE SEQUENCE [LARGE SCALE GENOMIC DNA]</scope>
    <source>
        <strain evidence="4">JCM 13250</strain>
    </source>
</reference>
<evidence type="ECO:0000313" key="3">
    <source>
        <dbReference type="EMBL" id="GAA1798576.1"/>
    </source>
</evidence>
<dbReference type="EMBL" id="BAAALT010000053">
    <property type="protein sequence ID" value="GAA1798576.1"/>
    <property type="molecule type" value="Genomic_DNA"/>
</dbReference>
<keyword evidence="1" id="KW-1133">Transmembrane helix</keyword>
<keyword evidence="1" id="KW-0812">Transmembrane</keyword>
<feature type="domain" description="ASPIC/UnbV" evidence="2">
    <location>
        <begin position="579"/>
        <end position="633"/>
    </location>
</feature>
<sequence length="662" mass="70979">MPSLPFSSELTRRLPVWIRAAVPAATVILVAAGLYAVARRPEAAEAARGEVAARFGFTELPIALPPGLPERTIREVNPSYEHIRAWISSVGAGIAVNDLDGNGRPDDLCLVDTRSDTVVVTPAPGTTPPRYAPFVLDPAPLPTNTAVAPMGCAPGEFNDDGRTDVLVYYWGRTPVLFLGRQAAGPLGPAAFRPTELVPTAPTPDGRYAGQLWNTNAVSIADFDGDGHVDIGVFNYFPDSQVLDPQGQPNVQMNHTMSRATNGGGAHLMRWIPTPSSPDGPTVRFVEDTGAIDPAAATGWTLGAGSADLDDDLLPELYVANDFGQDRMFHNVSQPGRIRFELLAGKRYPYTPKSMVLGNDSFKSMSIDFGDLDNNGVFDMFVSNITTPWGLQESNFAWVNNTTNPAAARDTMSRGVAPFDNRASDLNVAWSGWGWDAKMADFDNSGDLAIVQTTGFVKGEINRWSWLQELAMSNDLMLKNPQMWPDVGPTDDIAGSHSLVFWAREDNGRFANVSADLGLAAPVPTRGIAVADTDGDGWQDFAVARQWGPPAFYRNDHPASGNFLGLRLHRPGQGSAVLPAYGAVVKITGADGRTQISQVDGGSGHSGKRSFDVFFGVGAATANITADLSWRDTTGAVHRSTLTLAPGWHDILLDTQATEVAPR</sequence>
<feature type="transmembrane region" description="Helical" evidence="1">
    <location>
        <begin position="20"/>
        <end position="38"/>
    </location>
</feature>
<name>A0ABP4Y4V8_9ACTN</name>
<keyword evidence="4" id="KW-1185">Reference proteome</keyword>